<feature type="signal peptide" evidence="1">
    <location>
        <begin position="1"/>
        <end position="23"/>
    </location>
</feature>
<dbReference type="InterPro" id="IPR036278">
    <property type="entry name" value="Sialidase_sf"/>
</dbReference>
<accession>A0A9Q0AJV7</accession>
<sequence length="389" mass="42688">MFINTIIQAALLLLSCLPFLASSRSIPNPLAQRGLELSPRAVQVQAVKVEATPASDNHYSRVTRLSDGSILLAYTHFNDKERTIQVLKSTNNGASFQPWGEIAHRTSGDMDNVFLQEVGSTSPPTVLAAFRNHDKTDDNKAYTHFRITVCRSEDGGKNWKFLSQAHEFPAQPNADGFAPGIWEPFMRIGADGNIQMTFSKELAKDDQQTFRTTSKDGSRWSPAVNLKVHKDDVKLRDGMQGIVKVKDQKDGRDALVMVFETTRRGEHVFSVEYAVSYDDGATYPERGLVYAPAGDKKNAGSPQIVNLGDKGLAVLFMTDESTPTQDWPAIAQIKGLTSAGLKGGKIAWGTRPEVVGNANSQWPGLLSFNGKILGVFDNDGVVQGRFLSW</sequence>
<gene>
    <name evidence="2" type="ORF">JX265_011207</name>
</gene>
<dbReference type="Gene3D" id="2.120.10.10">
    <property type="match status" value="1"/>
</dbReference>
<evidence type="ECO:0008006" key="4">
    <source>
        <dbReference type="Google" id="ProtNLM"/>
    </source>
</evidence>
<dbReference type="Proteomes" id="UP000829685">
    <property type="component" value="Unassembled WGS sequence"/>
</dbReference>
<evidence type="ECO:0000313" key="2">
    <source>
        <dbReference type="EMBL" id="KAI1857472.1"/>
    </source>
</evidence>
<dbReference type="PANTHER" id="PTHR38792">
    <property type="entry name" value="BNR/ASP-BOX REPEAT DOMAIN PROTEIN (AFU_ORTHOLOGUE AFUA_7G06430)-RELATED"/>
    <property type="match status" value="1"/>
</dbReference>
<keyword evidence="3" id="KW-1185">Reference proteome</keyword>
<proteinExistence type="predicted"/>
<feature type="chain" id="PRO_5040320791" description="Glycoside hydrolase family 93 protein" evidence="1">
    <location>
        <begin position="24"/>
        <end position="389"/>
    </location>
</feature>
<organism evidence="2 3">
    <name type="scientific">Neoarthrinium moseri</name>
    <dbReference type="NCBI Taxonomy" id="1658444"/>
    <lineage>
        <taxon>Eukaryota</taxon>
        <taxon>Fungi</taxon>
        <taxon>Dikarya</taxon>
        <taxon>Ascomycota</taxon>
        <taxon>Pezizomycotina</taxon>
        <taxon>Sordariomycetes</taxon>
        <taxon>Xylariomycetidae</taxon>
        <taxon>Amphisphaeriales</taxon>
        <taxon>Apiosporaceae</taxon>
        <taxon>Neoarthrinium</taxon>
    </lineage>
</organism>
<dbReference type="OrthoDB" id="2739686at2759"/>
<dbReference type="PANTHER" id="PTHR38792:SF3">
    <property type="entry name" value="BNR_ASP-BOX REPEAT DOMAIN PROTEIN (AFU_ORTHOLOGUE AFUA_7G06430)-RELATED"/>
    <property type="match status" value="1"/>
</dbReference>
<evidence type="ECO:0000313" key="3">
    <source>
        <dbReference type="Proteomes" id="UP000829685"/>
    </source>
</evidence>
<evidence type="ECO:0000256" key="1">
    <source>
        <dbReference type="SAM" id="SignalP"/>
    </source>
</evidence>
<name>A0A9Q0AJV7_9PEZI</name>
<reference evidence="2" key="1">
    <citation type="submission" date="2021-03" db="EMBL/GenBank/DDBJ databases">
        <title>Revisited historic fungal species revealed as producer of novel bioactive compounds through whole genome sequencing and comparative genomics.</title>
        <authorList>
            <person name="Vignolle G.A."/>
            <person name="Hochenegger N."/>
            <person name="Mach R.L."/>
            <person name="Mach-Aigner A.R."/>
            <person name="Javad Rahimi M."/>
            <person name="Salim K.A."/>
            <person name="Chan C.M."/>
            <person name="Lim L.B.L."/>
            <person name="Cai F."/>
            <person name="Druzhinina I.S."/>
            <person name="U'Ren J.M."/>
            <person name="Derntl C."/>
        </authorList>
    </citation>
    <scope>NUCLEOTIDE SEQUENCE</scope>
    <source>
        <strain evidence="2">TUCIM 5799</strain>
    </source>
</reference>
<dbReference type="SUPFAM" id="SSF50939">
    <property type="entry name" value="Sialidases"/>
    <property type="match status" value="1"/>
</dbReference>
<dbReference type="EMBL" id="JAFIMR010000040">
    <property type="protein sequence ID" value="KAI1857472.1"/>
    <property type="molecule type" value="Genomic_DNA"/>
</dbReference>
<keyword evidence="1" id="KW-0732">Signal</keyword>
<dbReference type="CDD" id="cd15482">
    <property type="entry name" value="Sialidase_non-viral"/>
    <property type="match status" value="1"/>
</dbReference>
<dbReference type="AlphaFoldDB" id="A0A9Q0AJV7"/>
<comment type="caution">
    <text evidence="2">The sequence shown here is derived from an EMBL/GenBank/DDBJ whole genome shotgun (WGS) entry which is preliminary data.</text>
</comment>
<protein>
    <recommendedName>
        <fullName evidence="4">Glycoside hydrolase family 93 protein</fullName>
    </recommendedName>
</protein>